<protein>
    <submittedName>
        <fullName evidence="1">Uncharacterized protein</fullName>
    </submittedName>
</protein>
<reference evidence="1" key="1">
    <citation type="submission" date="2018-05" db="EMBL/GenBank/DDBJ databases">
        <authorList>
            <person name="Lanie J.A."/>
            <person name="Ng W.-L."/>
            <person name="Kazmierczak K.M."/>
            <person name="Andrzejewski T.M."/>
            <person name="Davidsen T.M."/>
            <person name="Wayne K.J."/>
            <person name="Tettelin H."/>
            <person name="Glass J.I."/>
            <person name="Rusch D."/>
            <person name="Podicherti R."/>
            <person name="Tsui H.-C.T."/>
            <person name="Winkler M.E."/>
        </authorList>
    </citation>
    <scope>NUCLEOTIDE SEQUENCE</scope>
</reference>
<dbReference type="EMBL" id="UINC01174056">
    <property type="protein sequence ID" value="SVD79987.1"/>
    <property type="molecule type" value="Genomic_DNA"/>
</dbReference>
<gene>
    <name evidence="1" type="ORF">METZ01_LOCUS432841</name>
</gene>
<sequence>MHIGLHTTPLLNLAKLSYNGSSKKQQLQSRPQLIYI</sequence>
<dbReference type="AlphaFoldDB" id="A0A382Y9H3"/>
<name>A0A382Y9H3_9ZZZZ</name>
<organism evidence="1">
    <name type="scientific">marine metagenome</name>
    <dbReference type="NCBI Taxonomy" id="408172"/>
    <lineage>
        <taxon>unclassified sequences</taxon>
        <taxon>metagenomes</taxon>
        <taxon>ecological metagenomes</taxon>
    </lineage>
</organism>
<evidence type="ECO:0000313" key="1">
    <source>
        <dbReference type="EMBL" id="SVD79987.1"/>
    </source>
</evidence>
<accession>A0A382Y9H3</accession>
<proteinExistence type="predicted"/>